<evidence type="ECO:0000313" key="3">
    <source>
        <dbReference type="EMBL" id="KTC66523.1"/>
    </source>
</evidence>
<organism evidence="3 4">
    <name type="scientific">Legionella adelaidensis</name>
    <dbReference type="NCBI Taxonomy" id="45056"/>
    <lineage>
        <taxon>Bacteria</taxon>
        <taxon>Pseudomonadati</taxon>
        <taxon>Pseudomonadota</taxon>
        <taxon>Gammaproteobacteria</taxon>
        <taxon>Legionellales</taxon>
        <taxon>Legionellaceae</taxon>
        <taxon>Legionella</taxon>
    </lineage>
</organism>
<protein>
    <submittedName>
        <fullName evidence="3">Peptidase, M23 family</fullName>
    </submittedName>
</protein>
<keyword evidence="1" id="KW-0175">Coiled coil</keyword>
<evidence type="ECO:0000313" key="4">
    <source>
        <dbReference type="Proteomes" id="UP000054859"/>
    </source>
</evidence>
<dbReference type="RefSeq" id="WP_058462193.1">
    <property type="nucleotide sequence ID" value="NZ_CAAAHS010000007.1"/>
</dbReference>
<sequence length="368" mass="42344">MNTKLSLCLFTLLTFHIGATYGESVVVSQTKNKLKDLDNKIASLKQNLNTAQDKKGVLNRELANTEKKMGDSILKLRSIKLGIMNKQKRITELQEQVAILTEHLKAEEELLAKNIRSRYKMGEYEPLKWILNQNNPQMVSRVLTFYQYIIRARQRNIQEVHNTRVSLNTNKETLHNEIVAEQALQEDLIFQQKKLEQDKLYNNALVHSLNQEIQNTKQTLEEYQHNKENLSRLLKSLMQQSIVQSQKPFTRMRHQLIRPIGGRPHFEKVNQGVRFFANEGDSVVAVHGGKVVFSDWLKGYGLLLIIDHGYGFMSLYAHNQSLFKQKGEAVIQGEQIATVGHTGGLKQNGLYFEIRQRGKAVPPLEWLS</sequence>
<feature type="coiled-coil region" evidence="1">
    <location>
        <begin position="27"/>
        <end position="110"/>
    </location>
</feature>
<gene>
    <name evidence="3" type="ORF">Lade_1181</name>
</gene>
<dbReference type="InterPro" id="IPR016047">
    <property type="entry name" value="M23ase_b-sheet_dom"/>
</dbReference>
<feature type="coiled-coil region" evidence="1">
    <location>
        <begin position="206"/>
        <end position="240"/>
    </location>
</feature>
<dbReference type="InterPro" id="IPR050570">
    <property type="entry name" value="Cell_wall_metabolism_enzyme"/>
</dbReference>
<dbReference type="EMBL" id="LNKA01000001">
    <property type="protein sequence ID" value="KTC66523.1"/>
    <property type="molecule type" value="Genomic_DNA"/>
</dbReference>
<keyword evidence="4" id="KW-1185">Reference proteome</keyword>
<dbReference type="STRING" id="45056.Lade_1181"/>
<dbReference type="OrthoDB" id="9784703at2"/>
<reference evidence="3 4" key="1">
    <citation type="submission" date="2015-11" db="EMBL/GenBank/DDBJ databases">
        <title>Identification of large and diverse effector repertoires of 38 Legionella species.</title>
        <authorList>
            <person name="Burstein D."/>
            <person name="Amaro F."/>
            <person name="Zusman T."/>
            <person name="Lifshitz Z."/>
            <person name="Cohen O."/>
            <person name="Gilbert J.A."/>
            <person name="Pupko T."/>
            <person name="Shuman H.A."/>
            <person name="Segal G."/>
        </authorList>
    </citation>
    <scope>NUCLEOTIDE SEQUENCE [LARGE SCALE GENOMIC DNA]</scope>
    <source>
        <strain evidence="3 4">1762-AUS-E</strain>
    </source>
</reference>
<dbReference type="InterPro" id="IPR011055">
    <property type="entry name" value="Dup_hybrid_motif"/>
</dbReference>
<evidence type="ECO:0000256" key="1">
    <source>
        <dbReference type="SAM" id="Coils"/>
    </source>
</evidence>
<dbReference type="Gene3D" id="2.70.70.10">
    <property type="entry name" value="Glucose Permease (Domain IIA)"/>
    <property type="match status" value="1"/>
</dbReference>
<dbReference type="PANTHER" id="PTHR21666">
    <property type="entry name" value="PEPTIDASE-RELATED"/>
    <property type="match status" value="1"/>
</dbReference>
<dbReference type="Proteomes" id="UP000054859">
    <property type="component" value="Unassembled WGS sequence"/>
</dbReference>
<dbReference type="Pfam" id="PF01551">
    <property type="entry name" value="Peptidase_M23"/>
    <property type="match status" value="1"/>
</dbReference>
<dbReference type="SUPFAM" id="SSF51261">
    <property type="entry name" value="Duplicated hybrid motif"/>
    <property type="match status" value="1"/>
</dbReference>
<dbReference type="GO" id="GO:0004222">
    <property type="term" value="F:metalloendopeptidase activity"/>
    <property type="evidence" value="ECO:0007669"/>
    <property type="project" value="TreeGrafter"/>
</dbReference>
<comment type="caution">
    <text evidence="3">The sequence shown here is derived from an EMBL/GenBank/DDBJ whole genome shotgun (WGS) entry which is preliminary data.</text>
</comment>
<dbReference type="CDD" id="cd12797">
    <property type="entry name" value="M23_peptidase"/>
    <property type="match status" value="1"/>
</dbReference>
<dbReference type="PATRIC" id="fig|45056.6.peg.1223"/>
<dbReference type="AlphaFoldDB" id="A0A0W0R673"/>
<dbReference type="PANTHER" id="PTHR21666:SF270">
    <property type="entry name" value="MUREIN HYDROLASE ACTIVATOR ENVC"/>
    <property type="match status" value="1"/>
</dbReference>
<proteinExistence type="predicted"/>
<dbReference type="Gene3D" id="6.10.250.3150">
    <property type="match status" value="1"/>
</dbReference>
<name>A0A0W0R673_9GAMM</name>
<accession>A0A0W0R673</accession>
<evidence type="ECO:0000259" key="2">
    <source>
        <dbReference type="Pfam" id="PF01551"/>
    </source>
</evidence>
<feature type="domain" description="M23ase beta-sheet core" evidence="2">
    <location>
        <begin position="269"/>
        <end position="363"/>
    </location>
</feature>